<dbReference type="EMBL" id="JAFFTB010000001">
    <property type="protein sequence ID" value="MBM9936538.1"/>
    <property type="molecule type" value="Genomic_DNA"/>
</dbReference>
<evidence type="ECO:0000313" key="4">
    <source>
        <dbReference type="Proteomes" id="UP000784064"/>
    </source>
</evidence>
<accession>A0AAW4GIJ9</accession>
<organism evidence="1 4">
    <name type="scientific">Stenotrophomonas lactitubi</name>
    <dbReference type="NCBI Taxonomy" id="2045214"/>
    <lineage>
        <taxon>Bacteria</taxon>
        <taxon>Pseudomonadati</taxon>
        <taxon>Pseudomonadota</taxon>
        <taxon>Gammaproteobacteria</taxon>
        <taxon>Lysobacterales</taxon>
        <taxon>Lysobacteraceae</taxon>
        <taxon>Stenotrophomonas</taxon>
    </lineage>
</organism>
<gene>
    <name evidence="1" type="ORF">JJW18_10885</name>
    <name evidence="2" type="ORF">JJW19_00135</name>
</gene>
<dbReference type="InterPro" id="IPR056912">
    <property type="entry name" value="Phage_JBD30_tail_term-like"/>
</dbReference>
<keyword evidence="3" id="KW-1185">Reference proteome</keyword>
<evidence type="ECO:0000313" key="2">
    <source>
        <dbReference type="EMBL" id="MBM9936538.1"/>
    </source>
</evidence>
<comment type="caution">
    <text evidence="1">The sequence shown here is derived from an EMBL/GenBank/DDBJ whole genome shotgun (WGS) entry which is preliminary data.</text>
</comment>
<dbReference type="Pfam" id="PF23840">
    <property type="entry name" value="Phage_tail_terminator"/>
    <property type="match status" value="1"/>
</dbReference>
<dbReference type="EMBL" id="JAFFTA010000017">
    <property type="protein sequence ID" value="MBM9913980.1"/>
    <property type="molecule type" value="Genomic_DNA"/>
</dbReference>
<evidence type="ECO:0008006" key="5">
    <source>
        <dbReference type="Google" id="ProtNLM"/>
    </source>
</evidence>
<protein>
    <recommendedName>
        <fullName evidence="5">DUF3168 domain-containing protein</fullName>
    </recommendedName>
</protein>
<reference evidence="3" key="1">
    <citation type="submission" date="2021-01" db="EMBL/GenBank/DDBJ databases">
        <title>Stenotrophomonas maltophilia.</title>
        <authorList>
            <person name="Yu Y."/>
        </authorList>
    </citation>
    <scope>NUCLEOTIDE SEQUENCE [LARGE SCALE GENOMIC DNA]</scope>
    <source>
        <strain evidence="3">As-6</strain>
    </source>
</reference>
<name>A0AAW4GIJ9_9GAMM</name>
<dbReference type="Proteomes" id="UP000749453">
    <property type="component" value="Unassembled WGS sequence"/>
</dbReference>
<evidence type="ECO:0000313" key="1">
    <source>
        <dbReference type="EMBL" id="MBM9913980.1"/>
    </source>
</evidence>
<sequence length="149" mass="15935">MTVGPFPVGAIIARLQEQATVLLEVGSAADLSTALEQQPNTTVAAFVTAAELGQRSKYSTGGPHIQNVDVTIRVVLFVRNYAGEAAGTGARQQMDTEVIPAVRQALVGWTPADAFDALSFQAGRDEAFKAGWLVSQQVLITNYRMQVSR</sequence>
<dbReference type="AlphaFoldDB" id="A0AAW4GIJ9"/>
<reference evidence="1" key="2">
    <citation type="submission" date="2021-01" db="EMBL/GenBank/DDBJ databases">
        <authorList>
            <person name="Yu Y."/>
        </authorList>
    </citation>
    <scope>NUCLEOTIDE SEQUENCE</scope>
    <source>
        <strain evidence="1">As-5</strain>
        <strain evidence="2">As-6</strain>
    </source>
</reference>
<dbReference type="RefSeq" id="WP_205404931.1">
    <property type="nucleotide sequence ID" value="NZ_JAFFTA010000017.1"/>
</dbReference>
<evidence type="ECO:0000313" key="3">
    <source>
        <dbReference type="Proteomes" id="UP000749453"/>
    </source>
</evidence>
<proteinExistence type="predicted"/>
<dbReference type="Proteomes" id="UP000784064">
    <property type="component" value="Unassembled WGS sequence"/>
</dbReference>